<comment type="caution">
    <text evidence="2">The sequence shown here is derived from an EMBL/GenBank/DDBJ whole genome shotgun (WGS) entry which is preliminary data.</text>
</comment>
<reference evidence="2 3" key="1">
    <citation type="journal article" date="2016" name="Nat. Commun.">
        <title>Thousands of microbial genomes shed light on interconnected biogeochemical processes in an aquifer system.</title>
        <authorList>
            <person name="Anantharaman K."/>
            <person name="Brown C.T."/>
            <person name="Hug L.A."/>
            <person name="Sharon I."/>
            <person name="Castelle C.J."/>
            <person name="Probst A.J."/>
            <person name="Thomas B.C."/>
            <person name="Singh A."/>
            <person name="Wilkins M.J."/>
            <person name="Karaoz U."/>
            <person name="Brodie E.L."/>
            <person name="Williams K.H."/>
            <person name="Hubbard S.S."/>
            <person name="Banfield J.F."/>
        </authorList>
    </citation>
    <scope>NUCLEOTIDE SEQUENCE [LARGE SCALE GENOMIC DNA]</scope>
</reference>
<sequence length="636" mass="65904">MQNSIQKSNIPLKANKLTKLKADEGFAAIVSVISVIALGLIFSSGFLFVTVQNTAALKDQLNSAQSYYASEAGIEDAIYRVKNGKNIGAQTVLAVGSAAATTTISSVGQTKTILAEGGLTGTIRRVQTTLALDATQSDFRYGVQIGAGGLEMKQNSVINGSVYSDGNITCASSCSGTKILGDAWVAGGAAAGADQQSTATTSDFIVGKTVGGNDQWDGAQSFIPSINSPITKASLYLKKVGNPPDATIRIIEDKSGKPGGSSDEVTSGTLNASSVTANYGWIDIGFSSNPTIVTTKTYWIVLDASNDASNYWTWGYSTANPYASGQGKYSRDWSVGNPTWTNVNASANSDLAFKVFLGGVATKIDGLLVTGDAHANTILNAQVCGNAYYTTIDSSSLTFLNSPGSPCTMPYTPGTGTIDVDPPVIPMSITQSNIDLWKASAEAGGTTPGPYSPPNGTIIGPQKIDGDLNFTTNGNTYYINGPVWVAGNVTISNNVKVILSASYGPLSTTVVADSPGSQTTSGKIVVDNGVNICGSSGYNSGTDLCNASNGSYIMFLSTYSGTDKAITLKNNSEGAIFYASAGSLEVEQTASAKQITGYKVELENNATITYESGLQSVSFSSGPSAGWTISGWKEVQ</sequence>
<organism evidence="2 3">
    <name type="scientific">Candidatus Azambacteria bacterium RIFCSPLOWO2_01_FULL_46_25</name>
    <dbReference type="NCBI Taxonomy" id="1797298"/>
    <lineage>
        <taxon>Bacteria</taxon>
        <taxon>Candidatus Azamiibacteriota</taxon>
    </lineage>
</organism>
<accession>A0A1F5BV69</accession>
<evidence type="ECO:0000313" key="3">
    <source>
        <dbReference type="Proteomes" id="UP000176650"/>
    </source>
</evidence>
<name>A0A1F5BV69_9BACT</name>
<keyword evidence="1" id="KW-1133">Transmembrane helix</keyword>
<dbReference type="STRING" id="1797298.A2988_03215"/>
<evidence type="ECO:0000313" key="2">
    <source>
        <dbReference type="EMBL" id="OGD34502.1"/>
    </source>
</evidence>
<evidence type="ECO:0008006" key="4">
    <source>
        <dbReference type="Google" id="ProtNLM"/>
    </source>
</evidence>
<protein>
    <recommendedName>
        <fullName evidence="4">Type 4 fimbrial biogenesis protein PilX N-terminal domain-containing protein</fullName>
    </recommendedName>
</protein>
<keyword evidence="1" id="KW-0472">Membrane</keyword>
<keyword evidence="1" id="KW-0812">Transmembrane</keyword>
<feature type="transmembrane region" description="Helical" evidence="1">
    <location>
        <begin position="26"/>
        <end position="49"/>
    </location>
</feature>
<dbReference type="AlphaFoldDB" id="A0A1F5BV69"/>
<gene>
    <name evidence="2" type="ORF">A2988_03215</name>
</gene>
<dbReference type="EMBL" id="MEYS01000001">
    <property type="protein sequence ID" value="OGD34502.1"/>
    <property type="molecule type" value="Genomic_DNA"/>
</dbReference>
<proteinExistence type="predicted"/>
<dbReference type="Proteomes" id="UP000176650">
    <property type="component" value="Unassembled WGS sequence"/>
</dbReference>
<evidence type="ECO:0000256" key="1">
    <source>
        <dbReference type="SAM" id="Phobius"/>
    </source>
</evidence>